<keyword evidence="1" id="KW-0378">Hydrolase</keyword>
<comment type="caution">
    <text evidence="1">The sequence shown here is derived from an EMBL/GenBank/DDBJ whole genome shotgun (WGS) entry which is preliminary data.</text>
</comment>
<reference evidence="2" key="1">
    <citation type="submission" date="2013-09" db="EMBL/GenBank/DDBJ databases">
        <title>Corchorus olitorius genome sequencing.</title>
        <authorList>
            <person name="Alam M."/>
            <person name="Haque M.S."/>
            <person name="Islam M.S."/>
            <person name="Emdad E.M."/>
            <person name="Islam M.M."/>
            <person name="Ahmed B."/>
            <person name="Halim A."/>
            <person name="Hossen Q.M.M."/>
            <person name="Hossain M.Z."/>
            <person name="Ahmed R."/>
            <person name="Khan M.M."/>
            <person name="Islam R."/>
            <person name="Rashid M.M."/>
            <person name="Khan S.A."/>
            <person name="Rahman M.S."/>
            <person name="Alam M."/>
            <person name="Yahiya A.S."/>
            <person name="Khan M.S."/>
            <person name="Azam M.S."/>
            <person name="Haque T."/>
            <person name="Lashkar M.Z.H."/>
            <person name="Akhand A.I."/>
            <person name="Morshed G."/>
            <person name="Roy S."/>
            <person name="Uddin K.S."/>
            <person name="Rabeya T."/>
            <person name="Hossain A.S."/>
            <person name="Chowdhury A."/>
            <person name="Snigdha A.R."/>
            <person name="Mortoza M.S."/>
            <person name="Matin S.A."/>
            <person name="Hoque S.M.E."/>
            <person name="Islam M.K."/>
            <person name="Roy D.K."/>
            <person name="Haider R."/>
            <person name="Moosa M.M."/>
            <person name="Elias S.M."/>
            <person name="Hasan A.M."/>
            <person name="Jahan S."/>
            <person name="Shafiuddin M."/>
            <person name="Mahmood N."/>
            <person name="Shommy N.S."/>
        </authorList>
    </citation>
    <scope>NUCLEOTIDE SEQUENCE [LARGE SCALE GENOMIC DNA]</scope>
    <source>
        <strain evidence="2">cv. O-4</strain>
    </source>
</reference>
<dbReference type="EMBL" id="AWUE01024015">
    <property type="protein sequence ID" value="OMO51880.1"/>
    <property type="molecule type" value="Genomic_DNA"/>
</dbReference>
<name>A0A1R3G1G4_9ROSI</name>
<organism evidence="1 2">
    <name type="scientific">Corchorus olitorius</name>
    <dbReference type="NCBI Taxonomy" id="93759"/>
    <lineage>
        <taxon>Eukaryota</taxon>
        <taxon>Viridiplantae</taxon>
        <taxon>Streptophyta</taxon>
        <taxon>Embryophyta</taxon>
        <taxon>Tracheophyta</taxon>
        <taxon>Spermatophyta</taxon>
        <taxon>Magnoliopsida</taxon>
        <taxon>eudicotyledons</taxon>
        <taxon>Gunneridae</taxon>
        <taxon>Pentapetalae</taxon>
        <taxon>rosids</taxon>
        <taxon>malvids</taxon>
        <taxon>Malvales</taxon>
        <taxon>Malvaceae</taxon>
        <taxon>Grewioideae</taxon>
        <taxon>Apeibeae</taxon>
        <taxon>Corchorus</taxon>
    </lineage>
</organism>
<keyword evidence="1" id="KW-0645">Protease</keyword>
<accession>A0A1R3G1G4</accession>
<dbReference type="AlphaFoldDB" id="A0A1R3G1G4"/>
<evidence type="ECO:0000313" key="1">
    <source>
        <dbReference type="EMBL" id="OMO51880.1"/>
    </source>
</evidence>
<gene>
    <name evidence="1" type="ORF">COLO4_37481</name>
</gene>
<evidence type="ECO:0000313" key="2">
    <source>
        <dbReference type="Proteomes" id="UP000187203"/>
    </source>
</evidence>
<dbReference type="Proteomes" id="UP000187203">
    <property type="component" value="Unassembled WGS sequence"/>
</dbReference>
<dbReference type="GO" id="GO:0004180">
    <property type="term" value="F:carboxypeptidase activity"/>
    <property type="evidence" value="ECO:0007669"/>
    <property type="project" value="UniProtKB-KW"/>
</dbReference>
<proteinExistence type="predicted"/>
<keyword evidence="1" id="KW-0121">Carboxypeptidase</keyword>
<keyword evidence="2" id="KW-1185">Reference proteome</keyword>
<protein>
    <submittedName>
        <fullName evidence="1">Serine carboxypeptidase-like 33 isoform 4</fullName>
    </submittedName>
</protein>
<sequence>MVQNVKLVDPGMNFFVFRGADVVSPGKQIADMTCTVKLGSPQCHSWAAMSRCHRAGAAVYKEETLVHTWGLLLYLNQPNKAFMGT</sequence>